<name>A0ABR8FP99_9NOSO</name>
<gene>
    <name evidence="2" type="ORF">H6G74_01280</name>
</gene>
<feature type="domain" description="DUF2281" evidence="1">
    <location>
        <begin position="6"/>
        <end position="69"/>
    </location>
</feature>
<comment type="caution">
    <text evidence="2">The sequence shown here is derived from an EMBL/GenBank/DDBJ whole genome shotgun (WGS) entry which is preliminary data.</text>
</comment>
<reference evidence="2 3" key="1">
    <citation type="journal article" date="2020" name="ISME J.">
        <title>Comparative genomics reveals insights into cyanobacterial evolution and habitat adaptation.</title>
        <authorList>
            <person name="Chen M.Y."/>
            <person name="Teng W.K."/>
            <person name="Zhao L."/>
            <person name="Hu C.X."/>
            <person name="Zhou Y.K."/>
            <person name="Han B.P."/>
            <person name="Song L.R."/>
            <person name="Shu W.S."/>
        </authorList>
    </citation>
    <scope>NUCLEOTIDE SEQUENCE [LARGE SCALE GENOMIC DNA]</scope>
    <source>
        <strain evidence="2 3">FACHB-130</strain>
    </source>
</reference>
<dbReference type="InterPro" id="IPR018739">
    <property type="entry name" value="DUF2281"/>
</dbReference>
<accession>A0ABR8FP99</accession>
<protein>
    <submittedName>
        <fullName evidence="2">DUF2281 domain-containing protein</fullName>
    </submittedName>
</protein>
<evidence type="ECO:0000259" key="1">
    <source>
        <dbReference type="Pfam" id="PF10047"/>
    </source>
</evidence>
<sequence>MLETTILEHLKQLPESLQQEVLHYTQFLLANHVKTKSVSPKRQAGFLKGTFSLPLPEDFDEPLDDLKEYME</sequence>
<keyword evidence="3" id="KW-1185">Reference proteome</keyword>
<organism evidence="2 3">
    <name type="scientific">Nostoc spongiaeforme FACHB-130</name>
    <dbReference type="NCBI Taxonomy" id="1357510"/>
    <lineage>
        <taxon>Bacteria</taxon>
        <taxon>Bacillati</taxon>
        <taxon>Cyanobacteriota</taxon>
        <taxon>Cyanophyceae</taxon>
        <taxon>Nostocales</taxon>
        <taxon>Nostocaceae</taxon>
        <taxon>Nostoc</taxon>
    </lineage>
</organism>
<evidence type="ECO:0000313" key="3">
    <source>
        <dbReference type="Proteomes" id="UP000603457"/>
    </source>
</evidence>
<dbReference type="RefSeq" id="WP_190590327.1">
    <property type="nucleotide sequence ID" value="NZ_JACJTB010000001.1"/>
</dbReference>
<proteinExistence type="predicted"/>
<dbReference type="EMBL" id="JACJTB010000001">
    <property type="protein sequence ID" value="MBD2592959.1"/>
    <property type="molecule type" value="Genomic_DNA"/>
</dbReference>
<evidence type="ECO:0000313" key="2">
    <source>
        <dbReference type="EMBL" id="MBD2592959.1"/>
    </source>
</evidence>
<dbReference type="Pfam" id="PF10047">
    <property type="entry name" value="DUF2281"/>
    <property type="match status" value="1"/>
</dbReference>
<dbReference type="Proteomes" id="UP000603457">
    <property type="component" value="Unassembled WGS sequence"/>
</dbReference>